<dbReference type="Pfam" id="PF12802">
    <property type="entry name" value="MarR_2"/>
    <property type="match status" value="1"/>
</dbReference>
<dbReference type="InterPro" id="IPR000835">
    <property type="entry name" value="HTH_MarR-typ"/>
</dbReference>
<organism evidence="2 3">
    <name type="scientific">Streptomyces caeni</name>
    <dbReference type="NCBI Taxonomy" id="2307231"/>
    <lineage>
        <taxon>Bacteria</taxon>
        <taxon>Bacillati</taxon>
        <taxon>Actinomycetota</taxon>
        <taxon>Actinomycetes</taxon>
        <taxon>Kitasatosporales</taxon>
        <taxon>Streptomycetaceae</taxon>
        <taxon>Streptomyces</taxon>
    </lineage>
</organism>
<proteinExistence type="predicted"/>
<dbReference type="EMBL" id="JBHUDX010000041">
    <property type="protein sequence ID" value="MFD1659485.1"/>
    <property type="molecule type" value="Genomic_DNA"/>
</dbReference>
<dbReference type="InterPro" id="IPR039422">
    <property type="entry name" value="MarR/SlyA-like"/>
</dbReference>
<keyword evidence="3" id="KW-1185">Reference proteome</keyword>
<gene>
    <name evidence="2" type="ORF">ACFSL4_15055</name>
</gene>
<dbReference type="PANTHER" id="PTHR33164:SF43">
    <property type="entry name" value="HTH-TYPE TRANSCRIPTIONAL REPRESSOR YETL"/>
    <property type="match status" value="1"/>
</dbReference>
<comment type="caution">
    <text evidence="2">The sequence shown here is derived from an EMBL/GenBank/DDBJ whole genome shotgun (WGS) entry which is preliminary data.</text>
</comment>
<name>A0ABW4IU72_9ACTN</name>
<accession>A0ABW4IU72</accession>
<dbReference type="SMART" id="SM00347">
    <property type="entry name" value="HTH_MARR"/>
    <property type="match status" value="2"/>
</dbReference>
<dbReference type="SUPFAM" id="SSF46785">
    <property type="entry name" value="Winged helix' DNA-binding domain"/>
    <property type="match status" value="2"/>
</dbReference>
<dbReference type="Pfam" id="PF01047">
    <property type="entry name" value="MarR"/>
    <property type="match status" value="1"/>
</dbReference>
<dbReference type="PANTHER" id="PTHR33164">
    <property type="entry name" value="TRANSCRIPTIONAL REGULATOR, MARR FAMILY"/>
    <property type="match status" value="1"/>
</dbReference>
<dbReference type="InterPro" id="IPR036388">
    <property type="entry name" value="WH-like_DNA-bd_sf"/>
</dbReference>
<evidence type="ECO:0000313" key="3">
    <source>
        <dbReference type="Proteomes" id="UP001597261"/>
    </source>
</evidence>
<evidence type="ECO:0000313" key="2">
    <source>
        <dbReference type="EMBL" id="MFD1659485.1"/>
    </source>
</evidence>
<dbReference type="PRINTS" id="PR00598">
    <property type="entry name" value="HTHMARR"/>
</dbReference>
<dbReference type="Gene3D" id="1.10.10.10">
    <property type="entry name" value="Winged helix-like DNA-binding domain superfamily/Winged helix DNA-binding domain"/>
    <property type="match status" value="2"/>
</dbReference>
<dbReference type="PROSITE" id="PS50995">
    <property type="entry name" value="HTH_MARR_2"/>
    <property type="match status" value="2"/>
</dbReference>
<dbReference type="InterPro" id="IPR036390">
    <property type="entry name" value="WH_DNA-bd_sf"/>
</dbReference>
<dbReference type="RefSeq" id="WP_381082674.1">
    <property type="nucleotide sequence ID" value="NZ_JBHUDX010000041.1"/>
</dbReference>
<protein>
    <submittedName>
        <fullName evidence="2">MarR family winged helix-turn-helix transcriptional regulator</fullName>
    </submittedName>
</protein>
<reference evidence="3" key="1">
    <citation type="journal article" date="2019" name="Int. J. Syst. Evol. Microbiol.">
        <title>The Global Catalogue of Microorganisms (GCM) 10K type strain sequencing project: providing services to taxonomists for standard genome sequencing and annotation.</title>
        <authorList>
            <consortium name="The Broad Institute Genomics Platform"/>
            <consortium name="The Broad Institute Genome Sequencing Center for Infectious Disease"/>
            <person name="Wu L."/>
            <person name="Ma J."/>
        </authorList>
    </citation>
    <scope>NUCLEOTIDE SEQUENCE [LARGE SCALE GENOMIC DNA]</scope>
    <source>
        <strain evidence="3">CGMCC 1.12470</strain>
    </source>
</reference>
<evidence type="ECO:0000259" key="1">
    <source>
        <dbReference type="PROSITE" id="PS50995"/>
    </source>
</evidence>
<feature type="domain" description="HTH marR-type" evidence="1">
    <location>
        <begin position="161"/>
        <end position="293"/>
    </location>
</feature>
<dbReference type="Proteomes" id="UP001597261">
    <property type="component" value="Unassembled WGS sequence"/>
</dbReference>
<sequence length="301" mass="32918">MLSEHDHTAQEPMGEVPGVALPSELTSYIGYTLRRVFVLLGTSAGSDEAATRNFVVLDALAGGDSLSQHHLAERLGINRTIMVQVIDRLEGDGYVTRTRNPDNRRSYVLSLTASGRDALEGMRQSVADRDMRLTAPLSTRERTRLDVLLSRLLPTPAQPIPRSTAYLVAQAHYRLRRIGDDKLAGTGLRVRHFAPLSAINTFAPCAQRQLAEHLAITEPAAAVVVDELVRAGLVRRGRDPHDRRRYALELTGRGRESLATVGKAVEELQSDVAGMLGAGGDAELRTLLFKLLEHQHTAANV</sequence>
<feature type="domain" description="HTH marR-type" evidence="1">
    <location>
        <begin position="22"/>
        <end position="154"/>
    </location>
</feature>